<feature type="region of interest" description="Disordered" evidence="1">
    <location>
        <begin position="287"/>
        <end position="311"/>
    </location>
</feature>
<feature type="compositionally biased region" description="Low complexity" evidence="1">
    <location>
        <begin position="290"/>
        <end position="311"/>
    </location>
</feature>
<evidence type="ECO:0000256" key="1">
    <source>
        <dbReference type="SAM" id="MobiDB-lite"/>
    </source>
</evidence>
<organism evidence="3 4">
    <name type="scientific">Naja naja</name>
    <name type="common">Indian cobra</name>
    <dbReference type="NCBI Taxonomy" id="35670"/>
    <lineage>
        <taxon>Eukaryota</taxon>
        <taxon>Metazoa</taxon>
        <taxon>Chordata</taxon>
        <taxon>Craniata</taxon>
        <taxon>Vertebrata</taxon>
        <taxon>Euteleostomi</taxon>
        <taxon>Lepidosauria</taxon>
        <taxon>Squamata</taxon>
        <taxon>Bifurcata</taxon>
        <taxon>Unidentata</taxon>
        <taxon>Episquamata</taxon>
        <taxon>Toxicofera</taxon>
        <taxon>Serpentes</taxon>
        <taxon>Colubroidea</taxon>
        <taxon>Elapidae</taxon>
        <taxon>Elapinae</taxon>
        <taxon>Naja</taxon>
    </lineage>
</organism>
<feature type="region of interest" description="Disordered" evidence="1">
    <location>
        <begin position="141"/>
        <end position="173"/>
    </location>
</feature>
<feature type="region of interest" description="Disordered" evidence="1">
    <location>
        <begin position="42"/>
        <end position="122"/>
    </location>
</feature>
<keyword evidence="4" id="KW-1185">Reference proteome</keyword>
<name>A0A8C6VKG1_NAJNA</name>
<dbReference type="Gene3D" id="1.25.40.990">
    <property type="match status" value="1"/>
</dbReference>
<evidence type="ECO:0000313" key="4">
    <source>
        <dbReference type="Proteomes" id="UP000694559"/>
    </source>
</evidence>
<feature type="compositionally biased region" description="Basic and acidic residues" evidence="1">
    <location>
        <begin position="143"/>
        <end position="162"/>
    </location>
</feature>
<feature type="compositionally biased region" description="Pro residues" evidence="1">
    <location>
        <begin position="85"/>
        <end position="94"/>
    </location>
</feature>
<evidence type="ECO:0000259" key="2">
    <source>
        <dbReference type="Pfam" id="PF03399"/>
    </source>
</evidence>
<dbReference type="GO" id="GO:0051225">
    <property type="term" value="P:spindle assembly"/>
    <property type="evidence" value="ECO:0007669"/>
    <property type="project" value="TreeGrafter"/>
</dbReference>
<proteinExistence type="predicted"/>
<dbReference type="Ensembl" id="ENSNNAT00000007308.1">
    <property type="protein sequence ID" value="ENSNNAP00000006967.1"/>
    <property type="gene ID" value="ENSNNAG00000004725.1"/>
</dbReference>
<dbReference type="OrthoDB" id="264795at2759"/>
<dbReference type="GeneTree" id="ENSGT00940000160988"/>
<protein>
    <recommendedName>
        <fullName evidence="2">SAC3/GANP/THP3 conserved domain-containing protein</fullName>
    </recommendedName>
</protein>
<dbReference type="InterPro" id="IPR005062">
    <property type="entry name" value="SAC3/GANP/THP3_conserved"/>
</dbReference>
<accession>A0A8C6VKG1</accession>
<reference evidence="3" key="2">
    <citation type="submission" date="2025-09" db="UniProtKB">
        <authorList>
            <consortium name="Ensembl"/>
        </authorList>
    </citation>
    <scope>IDENTIFICATION</scope>
</reference>
<dbReference type="PANTHER" id="PTHR12436">
    <property type="entry name" value="80 KDA MCM3-ASSOCIATED PROTEIN"/>
    <property type="match status" value="1"/>
</dbReference>
<dbReference type="InterPro" id="IPR045107">
    <property type="entry name" value="SAC3/GANP/THP3"/>
</dbReference>
<dbReference type="Proteomes" id="UP000694559">
    <property type="component" value="Unplaced"/>
</dbReference>
<dbReference type="GO" id="GO:0005819">
    <property type="term" value="C:spindle"/>
    <property type="evidence" value="ECO:0007669"/>
    <property type="project" value="TreeGrafter"/>
</dbReference>
<dbReference type="Pfam" id="PF03399">
    <property type="entry name" value="SAC3_GANP"/>
    <property type="match status" value="1"/>
</dbReference>
<dbReference type="GO" id="GO:0005634">
    <property type="term" value="C:nucleus"/>
    <property type="evidence" value="ECO:0007669"/>
    <property type="project" value="TreeGrafter"/>
</dbReference>
<sequence length="491" mass="52204">MATACYPAALGSPKELAQLDRGAHGVGEPVLASTCCGDQRGRAAIAHPKKGSSWETRMGSARFATGRPQAQGENQPPGRRATRGEPPPPPPPGAGPAHQPARVPGAGAMSEGEVEGPPRPALCKEMCPAGEFARRRRQKRLHRLELGPDRQADPARAVKEFSRPAAGQAPPPPCDLRPPAVLLATVHHLLGRSVAEASEVSPAERCAFVADRLRAVRLDLALQRPPASLCAAVLERVLLYLLHAGVRLCNEAPARFDAHLHDGSCARPSPPCAAPTAAPPRILPSRASRRSSFSTTWAPRMPSGRSSSSRMISGRLLTSRRPWPSTGLSWNATLLVSSAWPGSSLTSPAAPSIPTWPEPGTWRCSPSAMASMRRIADTAGRLSHLLAIDSLEEAADLCRAHGLTVMEGNVVFQKGSFRDSASLDNRTSLLLVDGSGRGHCWISPRGSAAEVACGGGGPSRLWWSGCNLIFMRRRMICLEMLAAGFHTSPRM</sequence>
<dbReference type="GO" id="GO:0005813">
    <property type="term" value="C:centrosome"/>
    <property type="evidence" value="ECO:0007669"/>
    <property type="project" value="TreeGrafter"/>
</dbReference>
<evidence type="ECO:0000313" key="3">
    <source>
        <dbReference type="Ensembl" id="ENSNNAP00000006967.1"/>
    </source>
</evidence>
<dbReference type="PANTHER" id="PTHR12436:SF38">
    <property type="entry name" value="SAC3 DOMAIN-CONTAINING PROTEIN 1"/>
    <property type="match status" value="1"/>
</dbReference>
<reference evidence="3" key="1">
    <citation type="submission" date="2025-08" db="UniProtKB">
        <authorList>
            <consortium name="Ensembl"/>
        </authorList>
    </citation>
    <scope>IDENTIFICATION</scope>
</reference>
<dbReference type="GO" id="GO:0051298">
    <property type="term" value="P:centrosome duplication"/>
    <property type="evidence" value="ECO:0007669"/>
    <property type="project" value="TreeGrafter"/>
</dbReference>
<feature type="domain" description="SAC3/GANP/THP3 conserved" evidence="2">
    <location>
        <begin position="126"/>
        <end position="261"/>
    </location>
</feature>
<dbReference type="AlphaFoldDB" id="A0A8C6VKG1"/>